<protein>
    <submittedName>
        <fullName evidence="1">Uncharacterized protein</fullName>
    </submittedName>
</protein>
<organism evidence="1 2">
    <name type="scientific">Lepraria finkii</name>
    <dbReference type="NCBI Taxonomy" id="1340010"/>
    <lineage>
        <taxon>Eukaryota</taxon>
        <taxon>Fungi</taxon>
        <taxon>Dikarya</taxon>
        <taxon>Ascomycota</taxon>
        <taxon>Pezizomycotina</taxon>
        <taxon>Lecanoromycetes</taxon>
        <taxon>OSLEUM clade</taxon>
        <taxon>Lecanoromycetidae</taxon>
        <taxon>Lecanorales</taxon>
        <taxon>Lecanorineae</taxon>
        <taxon>Stereocaulaceae</taxon>
        <taxon>Lepraria</taxon>
    </lineage>
</organism>
<dbReference type="Proteomes" id="UP001590951">
    <property type="component" value="Unassembled WGS sequence"/>
</dbReference>
<evidence type="ECO:0000313" key="2">
    <source>
        <dbReference type="Proteomes" id="UP001590951"/>
    </source>
</evidence>
<proteinExistence type="predicted"/>
<accession>A0ABR4BH79</accession>
<sequence>MDATEIEQAKEMNNELVIAFDPVKLTLRTEKIRNLDLGKATNHERVPRWGSCITLCKKEGSKCMIATLDLEKLD</sequence>
<name>A0ABR4BH79_9LECA</name>
<dbReference type="EMBL" id="JBHFEH010000006">
    <property type="protein sequence ID" value="KAL2056958.1"/>
    <property type="molecule type" value="Genomic_DNA"/>
</dbReference>
<keyword evidence="2" id="KW-1185">Reference proteome</keyword>
<evidence type="ECO:0000313" key="1">
    <source>
        <dbReference type="EMBL" id="KAL2056958.1"/>
    </source>
</evidence>
<comment type="caution">
    <text evidence="1">The sequence shown here is derived from an EMBL/GenBank/DDBJ whole genome shotgun (WGS) entry which is preliminary data.</text>
</comment>
<gene>
    <name evidence="1" type="ORF">ABVK25_002697</name>
</gene>
<reference evidence="1 2" key="1">
    <citation type="submission" date="2024-09" db="EMBL/GenBank/DDBJ databases">
        <title>Rethinking Asexuality: The Enigmatic Case of Functional Sexual Genes in Lepraria (Stereocaulaceae).</title>
        <authorList>
            <person name="Doellman M."/>
            <person name="Sun Y."/>
            <person name="Barcenas-Pena A."/>
            <person name="Lumbsch H.T."/>
            <person name="Grewe F."/>
        </authorList>
    </citation>
    <scope>NUCLEOTIDE SEQUENCE [LARGE SCALE GENOMIC DNA]</scope>
    <source>
        <strain evidence="1 2">Grewe 0041</strain>
    </source>
</reference>